<dbReference type="PANTHER" id="PTHR33594:SF1">
    <property type="entry name" value="HD_PDEASE DOMAIN-CONTAINING PROTEIN"/>
    <property type="match status" value="1"/>
</dbReference>
<comment type="caution">
    <text evidence="2">The sequence shown here is derived from an EMBL/GenBank/DDBJ whole genome shotgun (WGS) entry which is preliminary data.</text>
</comment>
<dbReference type="PANTHER" id="PTHR33594">
    <property type="entry name" value="SUPERFAMILY HYDROLASE, PUTATIVE (AFU_ORTHOLOGUE AFUA_1G03035)-RELATED"/>
    <property type="match status" value="1"/>
</dbReference>
<dbReference type="Proteomes" id="UP000604391">
    <property type="component" value="Unassembled WGS sequence"/>
</dbReference>
<reference evidence="2 3" key="1">
    <citation type="journal article" name="Nat. Commun.">
        <title>Undinarchaeota illuminate DPANN phylogeny and the impact of gene transfer on archaeal evolution.</title>
        <authorList>
            <person name="Dombrowski N."/>
            <person name="Williams T.A."/>
            <person name="Sun J."/>
            <person name="Woodcroft B.J."/>
            <person name="Lee J.H."/>
            <person name="Minh B.Q."/>
            <person name="Rinke C."/>
            <person name="Spang A."/>
        </authorList>
    </citation>
    <scope>NUCLEOTIDE SEQUENCE [LARGE SCALE GENOMIC DNA]</scope>
    <source>
        <strain evidence="2">MAG_bin17</strain>
    </source>
</reference>
<dbReference type="PROSITE" id="PS51831">
    <property type="entry name" value="HD"/>
    <property type="match status" value="1"/>
</dbReference>
<accession>A0A832X520</accession>
<organism evidence="2 3">
    <name type="scientific">Candidatus Undinarchaeum marinum</name>
    <dbReference type="NCBI Taxonomy" id="2756141"/>
    <lineage>
        <taxon>Archaea</taxon>
        <taxon>Candidatus Undinarchaeota</taxon>
        <taxon>Candidatus Undinarchaeia</taxon>
        <taxon>Candidatus Undinarchaeales</taxon>
        <taxon>Candidatus Undinarchaeaceae</taxon>
        <taxon>Candidatus Undinarchaeum</taxon>
    </lineage>
</organism>
<feature type="domain" description="HD" evidence="1">
    <location>
        <begin position="42"/>
        <end position="145"/>
    </location>
</feature>
<evidence type="ECO:0000259" key="1">
    <source>
        <dbReference type="PROSITE" id="PS51831"/>
    </source>
</evidence>
<dbReference type="InterPro" id="IPR003607">
    <property type="entry name" value="HD/PDEase_dom"/>
</dbReference>
<sequence>MAEKQKLEEQLLSPDYLESDEWKLIKNVEDYSKDRLNTVAHGFDHTQRVFQNSLIIGLTEHADLLTLLTAALLHDVGRDIEIAIGADHADASAHEAKDFLKSVNFPAPKIKRVFEAIHGHRSSREGDQGFLESRILSDADKIDSLGAIGIARVFTFGGKINRDVQETITYFKKRLDKVMEQLHTDRGKRMAEERYNYCIDYLKRIENERTNIK</sequence>
<evidence type="ECO:0000313" key="3">
    <source>
        <dbReference type="Proteomes" id="UP000604391"/>
    </source>
</evidence>
<keyword evidence="3" id="KW-1185">Reference proteome</keyword>
<dbReference type="InterPro" id="IPR006674">
    <property type="entry name" value="HD_domain"/>
</dbReference>
<gene>
    <name evidence="2" type="ORF">H1011_01250</name>
</gene>
<proteinExistence type="predicted"/>
<name>A0A832X520_9ARCH</name>
<dbReference type="SUPFAM" id="SSF109604">
    <property type="entry name" value="HD-domain/PDEase-like"/>
    <property type="match status" value="1"/>
</dbReference>
<dbReference type="Gene3D" id="1.10.3210.50">
    <property type="match status" value="1"/>
</dbReference>
<protein>
    <submittedName>
        <fullName evidence="2">HD domain-containing protein</fullName>
    </submittedName>
</protein>
<evidence type="ECO:0000313" key="2">
    <source>
        <dbReference type="EMBL" id="HIJ99434.1"/>
    </source>
</evidence>
<dbReference type="Pfam" id="PF01966">
    <property type="entry name" value="HD"/>
    <property type="match status" value="1"/>
</dbReference>
<dbReference type="SMART" id="SM00471">
    <property type="entry name" value="HDc"/>
    <property type="match status" value="1"/>
</dbReference>
<dbReference type="EMBL" id="DVAD01000007">
    <property type="protein sequence ID" value="HIJ99434.1"/>
    <property type="molecule type" value="Genomic_DNA"/>
</dbReference>
<dbReference type="AlphaFoldDB" id="A0A832X520"/>